<evidence type="ECO:0000313" key="2">
    <source>
        <dbReference type="EMBL" id="OOF50723.1"/>
    </source>
</evidence>
<dbReference type="SUPFAM" id="SSF47413">
    <property type="entry name" value="lambda repressor-like DNA-binding domains"/>
    <property type="match status" value="1"/>
</dbReference>
<dbReference type="RefSeq" id="WP_077477504.1">
    <property type="nucleotide sequence ID" value="NZ_MLHL01000006.1"/>
</dbReference>
<accession>A0A1V3J6F2</accession>
<dbReference type="Proteomes" id="UP000189161">
    <property type="component" value="Unassembled WGS sequence"/>
</dbReference>
<feature type="domain" description="HTH cro/C1-type" evidence="1">
    <location>
        <begin position="3"/>
        <end position="42"/>
    </location>
</feature>
<evidence type="ECO:0000313" key="3">
    <source>
        <dbReference type="Proteomes" id="UP000189161"/>
    </source>
</evidence>
<sequence length="77" mass="8800">MQLNQYLVQNNLTQCEFAKLVNKTQGFISHYLTGRYKLSAITTLNWAAVTEYAVTPHELSPHLYPNPNDGLPNHLRT</sequence>
<organism evidence="2 3">
    <name type="scientific">Rodentibacter trehalosifermentans</name>
    <dbReference type="NCBI Taxonomy" id="1908263"/>
    <lineage>
        <taxon>Bacteria</taxon>
        <taxon>Pseudomonadati</taxon>
        <taxon>Pseudomonadota</taxon>
        <taxon>Gammaproteobacteria</taxon>
        <taxon>Pasteurellales</taxon>
        <taxon>Pasteurellaceae</taxon>
        <taxon>Rodentibacter</taxon>
    </lineage>
</organism>
<reference evidence="2 3" key="1">
    <citation type="submission" date="2016-10" db="EMBL/GenBank/DDBJ databases">
        <title>Rodentibacter gen. nov. and new species.</title>
        <authorList>
            <person name="Christensen H."/>
        </authorList>
    </citation>
    <scope>NUCLEOTIDE SEQUENCE [LARGE SCALE GENOMIC DNA]</scope>
    <source>
        <strain evidence="2 3">H1987082031</strain>
    </source>
</reference>
<dbReference type="InterPro" id="IPR001387">
    <property type="entry name" value="Cro/C1-type_HTH"/>
</dbReference>
<dbReference type="GO" id="GO:0003677">
    <property type="term" value="F:DNA binding"/>
    <property type="evidence" value="ECO:0007669"/>
    <property type="project" value="InterPro"/>
</dbReference>
<dbReference type="AlphaFoldDB" id="A0A1V3J6F2"/>
<dbReference type="EMBL" id="MLHL01000006">
    <property type="protein sequence ID" value="OOF50723.1"/>
    <property type="molecule type" value="Genomic_DNA"/>
</dbReference>
<dbReference type="PROSITE" id="PS50943">
    <property type="entry name" value="HTH_CROC1"/>
    <property type="match status" value="1"/>
</dbReference>
<dbReference type="OrthoDB" id="6372288at2"/>
<keyword evidence="3" id="KW-1185">Reference proteome</keyword>
<name>A0A1V3J6F2_9PAST</name>
<proteinExistence type="predicted"/>
<protein>
    <recommendedName>
        <fullName evidence="1">HTH cro/C1-type domain-containing protein</fullName>
    </recommendedName>
</protein>
<dbReference type="SMART" id="SM00530">
    <property type="entry name" value="HTH_XRE"/>
    <property type="match status" value="1"/>
</dbReference>
<dbReference type="Gene3D" id="1.10.260.40">
    <property type="entry name" value="lambda repressor-like DNA-binding domains"/>
    <property type="match status" value="1"/>
</dbReference>
<dbReference type="InterPro" id="IPR010982">
    <property type="entry name" value="Lambda_DNA-bd_dom_sf"/>
</dbReference>
<gene>
    <name evidence="2" type="ORF">BKK52_00820</name>
</gene>
<comment type="caution">
    <text evidence="2">The sequence shown here is derived from an EMBL/GenBank/DDBJ whole genome shotgun (WGS) entry which is preliminary data.</text>
</comment>
<evidence type="ECO:0000259" key="1">
    <source>
        <dbReference type="PROSITE" id="PS50943"/>
    </source>
</evidence>
<dbReference type="CDD" id="cd00093">
    <property type="entry name" value="HTH_XRE"/>
    <property type="match status" value="1"/>
</dbReference>